<keyword evidence="12" id="KW-1208">Phospholipid metabolism</keyword>
<evidence type="ECO:0000256" key="2">
    <source>
        <dbReference type="ARBA" id="ARBA00010185"/>
    </source>
</evidence>
<feature type="transmembrane region" description="Helical" evidence="13">
    <location>
        <begin position="112"/>
        <end position="131"/>
    </location>
</feature>
<feature type="transmembrane region" description="Helical" evidence="13">
    <location>
        <begin position="208"/>
        <end position="230"/>
    </location>
</feature>
<evidence type="ECO:0000256" key="10">
    <source>
        <dbReference type="ARBA" id="ARBA00023136"/>
    </source>
</evidence>
<evidence type="ECO:0000256" key="11">
    <source>
        <dbReference type="ARBA" id="ARBA00023209"/>
    </source>
</evidence>
<dbReference type="AlphaFoldDB" id="A0A644UQ17"/>
<dbReference type="Pfam" id="PF01148">
    <property type="entry name" value="CTP_transf_1"/>
    <property type="match status" value="1"/>
</dbReference>
<dbReference type="GO" id="GO:0004605">
    <property type="term" value="F:phosphatidate cytidylyltransferase activity"/>
    <property type="evidence" value="ECO:0007669"/>
    <property type="project" value="TreeGrafter"/>
</dbReference>
<dbReference type="PANTHER" id="PTHR46382">
    <property type="entry name" value="PHOSPHATIDATE CYTIDYLYLTRANSFERASE"/>
    <property type="match status" value="1"/>
</dbReference>
<feature type="transmembrane region" description="Helical" evidence="13">
    <location>
        <begin position="12"/>
        <end position="42"/>
    </location>
</feature>
<protein>
    <recommendedName>
        <fullName evidence="15">Phosphatidate cytidylyltransferase</fullName>
    </recommendedName>
</protein>
<evidence type="ECO:0000313" key="14">
    <source>
        <dbReference type="EMBL" id="MPL81107.1"/>
    </source>
</evidence>
<keyword evidence="11" id="KW-0594">Phospholipid biosynthesis</keyword>
<keyword evidence="3" id="KW-1003">Cell membrane</keyword>
<keyword evidence="6 13" id="KW-0812">Transmembrane</keyword>
<feature type="transmembrane region" description="Helical" evidence="13">
    <location>
        <begin position="82"/>
        <end position="100"/>
    </location>
</feature>
<evidence type="ECO:0000256" key="13">
    <source>
        <dbReference type="SAM" id="Phobius"/>
    </source>
</evidence>
<evidence type="ECO:0000256" key="9">
    <source>
        <dbReference type="ARBA" id="ARBA00023098"/>
    </source>
</evidence>
<comment type="similarity">
    <text evidence="2">Belongs to the CDS family.</text>
</comment>
<evidence type="ECO:0000256" key="8">
    <source>
        <dbReference type="ARBA" id="ARBA00022989"/>
    </source>
</evidence>
<evidence type="ECO:0000256" key="3">
    <source>
        <dbReference type="ARBA" id="ARBA00022475"/>
    </source>
</evidence>
<keyword evidence="9" id="KW-0443">Lipid metabolism</keyword>
<reference evidence="14" key="1">
    <citation type="submission" date="2019-08" db="EMBL/GenBank/DDBJ databases">
        <authorList>
            <person name="Kucharzyk K."/>
            <person name="Murdoch R.W."/>
            <person name="Higgins S."/>
            <person name="Loffler F."/>
        </authorList>
    </citation>
    <scope>NUCLEOTIDE SEQUENCE</scope>
</reference>
<feature type="transmembrane region" description="Helical" evidence="13">
    <location>
        <begin position="251"/>
        <end position="271"/>
    </location>
</feature>
<feature type="transmembrane region" description="Helical" evidence="13">
    <location>
        <begin position="143"/>
        <end position="162"/>
    </location>
</feature>
<keyword evidence="7" id="KW-0548">Nucleotidyltransferase</keyword>
<feature type="transmembrane region" description="Helical" evidence="13">
    <location>
        <begin position="183"/>
        <end position="202"/>
    </location>
</feature>
<feature type="transmembrane region" description="Helical" evidence="13">
    <location>
        <begin position="54"/>
        <end position="76"/>
    </location>
</feature>
<evidence type="ECO:0000256" key="12">
    <source>
        <dbReference type="ARBA" id="ARBA00023264"/>
    </source>
</evidence>
<accession>A0A644UQ17</accession>
<comment type="subcellular location">
    <subcellularLocation>
        <location evidence="1">Cell membrane</location>
        <topology evidence="1">Multi-pass membrane protein</topology>
    </subcellularLocation>
</comment>
<organism evidence="14">
    <name type="scientific">bioreactor metagenome</name>
    <dbReference type="NCBI Taxonomy" id="1076179"/>
    <lineage>
        <taxon>unclassified sequences</taxon>
        <taxon>metagenomes</taxon>
        <taxon>ecological metagenomes</taxon>
    </lineage>
</organism>
<dbReference type="PROSITE" id="PS01315">
    <property type="entry name" value="CDS"/>
    <property type="match status" value="1"/>
</dbReference>
<name>A0A644UQ17_9ZZZZ</name>
<dbReference type="GO" id="GO:0005886">
    <property type="term" value="C:plasma membrane"/>
    <property type="evidence" value="ECO:0007669"/>
    <property type="project" value="UniProtKB-SubCell"/>
</dbReference>
<evidence type="ECO:0000256" key="6">
    <source>
        <dbReference type="ARBA" id="ARBA00022692"/>
    </source>
</evidence>
<dbReference type="PANTHER" id="PTHR46382:SF1">
    <property type="entry name" value="PHOSPHATIDATE CYTIDYLYLTRANSFERASE"/>
    <property type="match status" value="1"/>
</dbReference>
<evidence type="ECO:0000256" key="7">
    <source>
        <dbReference type="ARBA" id="ARBA00022695"/>
    </source>
</evidence>
<evidence type="ECO:0000256" key="1">
    <source>
        <dbReference type="ARBA" id="ARBA00004651"/>
    </source>
</evidence>
<dbReference type="InterPro" id="IPR000374">
    <property type="entry name" value="PC_trans"/>
</dbReference>
<keyword evidence="5" id="KW-0808">Transferase</keyword>
<keyword evidence="8 13" id="KW-1133">Transmembrane helix</keyword>
<keyword evidence="4" id="KW-0444">Lipid biosynthesis</keyword>
<proteinExistence type="inferred from homology"/>
<keyword evidence="10 13" id="KW-0472">Membrane</keyword>
<evidence type="ECO:0000256" key="5">
    <source>
        <dbReference type="ARBA" id="ARBA00022679"/>
    </source>
</evidence>
<sequence length="274" mass="31083">MNNLTQRTITGAAYVLAVIFAIIINPIVLAIFFGVISLIALYEFYNNSKLSGIAPLKLMGYLLAISTYSFFALKAFQFETKYSITIALFLCFTIFIMELFRKKENPFTNIAYTILGVVYIIIPLGLTNFIVNPQFLPNNFIPIILLSVFILAWCNDTFAYLVGIKFGKRRLFERISPKKSWEGFFGGVIAVQIASIILYKLTNSPLEFFDWMILGAIICIIGTFGDLVESMFKRQMGVKDSGKILPGHGGILDRFDILFITLPFIFIYLFLRLN</sequence>
<gene>
    <name evidence="14" type="ORF">SDC9_27016</name>
</gene>
<evidence type="ECO:0000256" key="4">
    <source>
        <dbReference type="ARBA" id="ARBA00022516"/>
    </source>
</evidence>
<evidence type="ECO:0008006" key="15">
    <source>
        <dbReference type="Google" id="ProtNLM"/>
    </source>
</evidence>
<comment type="caution">
    <text evidence="14">The sequence shown here is derived from an EMBL/GenBank/DDBJ whole genome shotgun (WGS) entry which is preliminary data.</text>
</comment>
<dbReference type="EMBL" id="VSSQ01000145">
    <property type="protein sequence ID" value="MPL81107.1"/>
    <property type="molecule type" value="Genomic_DNA"/>
</dbReference>
<dbReference type="GO" id="GO:0016024">
    <property type="term" value="P:CDP-diacylglycerol biosynthetic process"/>
    <property type="evidence" value="ECO:0007669"/>
    <property type="project" value="TreeGrafter"/>
</dbReference>